<comment type="caution">
    <text evidence="2">The sequence shown here is derived from an EMBL/GenBank/DDBJ whole genome shotgun (WGS) entry which is preliminary data.</text>
</comment>
<dbReference type="Proteomes" id="UP000236333">
    <property type="component" value="Unassembled WGS sequence"/>
</dbReference>
<evidence type="ECO:0000313" key="2">
    <source>
        <dbReference type="EMBL" id="PNH06037.1"/>
    </source>
</evidence>
<dbReference type="EMBL" id="PGGS01000263">
    <property type="protein sequence ID" value="PNH06037.1"/>
    <property type="molecule type" value="Genomic_DNA"/>
</dbReference>
<feature type="region of interest" description="Disordered" evidence="1">
    <location>
        <begin position="40"/>
        <end position="78"/>
    </location>
</feature>
<name>A0A2J8A0J2_9CHLO</name>
<reference evidence="2 3" key="1">
    <citation type="journal article" date="2017" name="Mol. Biol. Evol.">
        <title>The 4-celled Tetrabaena socialis nuclear genome reveals the essential components for genetic control of cell number at the origin of multicellularity in the volvocine lineage.</title>
        <authorList>
            <person name="Featherston J."/>
            <person name="Arakaki Y."/>
            <person name="Hanschen E.R."/>
            <person name="Ferris P.J."/>
            <person name="Michod R.E."/>
            <person name="Olson B.J.S.C."/>
            <person name="Nozaki H."/>
            <person name="Durand P.M."/>
        </authorList>
    </citation>
    <scope>NUCLEOTIDE SEQUENCE [LARGE SCALE GENOMIC DNA]</scope>
    <source>
        <strain evidence="2 3">NIES-571</strain>
    </source>
</reference>
<gene>
    <name evidence="2" type="ORF">TSOC_007644</name>
</gene>
<evidence type="ECO:0000256" key="1">
    <source>
        <dbReference type="SAM" id="MobiDB-lite"/>
    </source>
</evidence>
<sequence length="324" mass="33303">MSAESPLLRIHDLPLASSLPGELRGQVLYTKAVLVEYAEPGATAGKGGQDVQPPPPPQPQQHGAGNRRAGAAKGTAPAGGFNFSKALQGGLSGAGSSVTSRGDGKFAGGQNIAVSDTSRAKFVHLGPDALSPANAEATLEQLDQLQQREGRGNVVDLKALSSLVSGTSATPPGGRGAVLNLRSNQQQHAEALVAAGNILYDISDDVAMPAAVPVAATTPGQPHASSKASSSACVPEYTIRKVLGSARPGPSNAEQQSPQLEVSVLLPGVSGPGEVDVWLDSGLLRVTVPGRYHLELRLPVLEDTSRAKWSKAKHKLTLTLVQAT</sequence>
<organism evidence="2 3">
    <name type="scientific">Tetrabaena socialis</name>
    <dbReference type="NCBI Taxonomy" id="47790"/>
    <lineage>
        <taxon>Eukaryota</taxon>
        <taxon>Viridiplantae</taxon>
        <taxon>Chlorophyta</taxon>
        <taxon>core chlorophytes</taxon>
        <taxon>Chlorophyceae</taxon>
        <taxon>CS clade</taxon>
        <taxon>Chlamydomonadales</taxon>
        <taxon>Tetrabaenaceae</taxon>
        <taxon>Tetrabaena</taxon>
    </lineage>
</organism>
<keyword evidence="3" id="KW-1185">Reference proteome</keyword>
<feature type="compositionally biased region" description="Low complexity" evidence="1">
    <location>
        <begin position="60"/>
        <end position="78"/>
    </location>
</feature>
<proteinExistence type="predicted"/>
<accession>A0A2J8A0J2</accession>
<dbReference type="AlphaFoldDB" id="A0A2J8A0J2"/>
<protein>
    <recommendedName>
        <fullName evidence="4">PIH1D1/2/3 CS-like domain-containing protein</fullName>
    </recommendedName>
</protein>
<dbReference type="OrthoDB" id="547989at2759"/>
<evidence type="ECO:0008006" key="4">
    <source>
        <dbReference type="Google" id="ProtNLM"/>
    </source>
</evidence>
<evidence type="ECO:0000313" key="3">
    <source>
        <dbReference type="Proteomes" id="UP000236333"/>
    </source>
</evidence>